<name>A0AAV1HDH6_XYRNO</name>
<gene>
    <name evidence="2" type="ORF">XNOV1_A017304</name>
</gene>
<evidence type="ECO:0000313" key="2">
    <source>
        <dbReference type="EMBL" id="CAJ1083680.1"/>
    </source>
</evidence>
<organism evidence="2 3">
    <name type="scientific">Xyrichtys novacula</name>
    <name type="common">Pearly razorfish</name>
    <name type="synonym">Hemipteronotus novacula</name>
    <dbReference type="NCBI Taxonomy" id="13765"/>
    <lineage>
        <taxon>Eukaryota</taxon>
        <taxon>Metazoa</taxon>
        <taxon>Chordata</taxon>
        <taxon>Craniata</taxon>
        <taxon>Vertebrata</taxon>
        <taxon>Euteleostomi</taxon>
        <taxon>Actinopterygii</taxon>
        <taxon>Neopterygii</taxon>
        <taxon>Teleostei</taxon>
        <taxon>Neoteleostei</taxon>
        <taxon>Acanthomorphata</taxon>
        <taxon>Eupercaria</taxon>
        <taxon>Labriformes</taxon>
        <taxon>Labridae</taxon>
        <taxon>Xyrichtys</taxon>
    </lineage>
</organism>
<sequence length="56" mass="6282">MTAATQESLSGHLNSSPYRESSSWKWQLLTPDTSWTACMKSAIQKAAYEDCELLPM</sequence>
<feature type="region of interest" description="Disordered" evidence="1">
    <location>
        <begin position="1"/>
        <end position="22"/>
    </location>
</feature>
<reference evidence="2" key="1">
    <citation type="submission" date="2023-08" db="EMBL/GenBank/DDBJ databases">
        <authorList>
            <person name="Alioto T."/>
            <person name="Alioto T."/>
            <person name="Gomez Garrido J."/>
        </authorList>
    </citation>
    <scope>NUCLEOTIDE SEQUENCE</scope>
</reference>
<evidence type="ECO:0000256" key="1">
    <source>
        <dbReference type="SAM" id="MobiDB-lite"/>
    </source>
</evidence>
<proteinExistence type="predicted"/>
<dbReference type="EMBL" id="OY660884">
    <property type="protein sequence ID" value="CAJ1083680.1"/>
    <property type="molecule type" value="Genomic_DNA"/>
</dbReference>
<dbReference type="AlphaFoldDB" id="A0AAV1HDH6"/>
<evidence type="ECO:0000313" key="3">
    <source>
        <dbReference type="Proteomes" id="UP001178508"/>
    </source>
</evidence>
<protein>
    <submittedName>
        <fullName evidence="2">Uncharacterized protein</fullName>
    </submittedName>
</protein>
<dbReference type="Proteomes" id="UP001178508">
    <property type="component" value="Chromosome 21"/>
</dbReference>
<accession>A0AAV1HDH6</accession>
<keyword evidence="3" id="KW-1185">Reference proteome</keyword>